<comment type="caution">
    <text evidence="1">The sequence shown here is derived from an EMBL/GenBank/DDBJ whole genome shotgun (WGS) entry which is preliminary data.</text>
</comment>
<dbReference type="AlphaFoldDB" id="S9THJ9"/>
<evidence type="ECO:0000313" key="2">
    <source>
        <dbReference type="Proteomes" id="UP000015354"/>
    </source>
</evidence>
<proteinExistence type="predicted"/>
<sequence length="104" mass="11004">MDRYAFTQQDNVTVVSQARSPATPKADLPTTGELSLAIIEDPRNYDFSPDTSLVPQCVPLNATGPQIGIVISTNGTTATARPLLGAVNNVALPAPRYPTVIRAL</sequence>
<protein>
    <submittedName>
        <fullName evidence="1">Uncharacterized protein</fullName>
    </submittedName>
</protein>
<keyword evidence="2" id="KW-1185">Reference proteome</keyword>
<dbReference type="Proteomes" id="UP000015354">
    <property type="component" value="Unassembled WGS sequence"/>
</dbReference>
<dbReference type="EMBL" id="ATMH01010443">
    <property type="protein sequence ID" value="EPY17517.1"/>
    <property type="molecule type" value="Genomic_DNA"/>
</dbReference>
<evidence type="ECO:0000313" key="1">
    <source>
        <dbReference type="EMBL" id="EPY17517.1"/>
    </source>
</evidence>
<reference evidence="1 2" key="1">
    <citation type="journal article" date="2013" name="PLoS ONE">
        <title>Predicting the Proteins of Angomonas deanei, Strigomonas culicis and Their Respective Endosymbionts Reveals New Aspects of the Trypanosomatidae Family.</title>
        <authorList>
            <person name="Motta M.C."/>
            <person name="Martins A.C."/>
            <person name="de Souza S.S."/>
            <person name="Catta-Preta C.M."/>
            <person name="Silva R."/>
            <person name="Klein C.C."/>
            <person name="de Almeida L.G."/>
            <person name="de Lima Cunha O."/>
            <person name="Ciapina L.P."/>
            <person name="Brocchi M."/>
            <person name="Colabardini A.C."/>
            <person name="de Araujo Lima B."/>
            <person name="Machado C.R."/>
            <person name="de Almeida Soares C.M."/>
            <person name="Probst C.M."/>
            <person name="de Menezes C.B."/>
            <person name="Thompson C.E."/>
            <person name="Bartholomeu D.C."/>
            <person name="Gradia D.F."/>
            <person name="Pavoni D.P."/>
            <person name="Grisard E.C."/>
            <person name="Fantinatti-Garboggini F."/>
            <person name="Marchini F.K."/>
            <person name="Rodrigues-Luiz G.F."/>
            <person name="Wagner G."/>
            <person name="Goldman G.H."/>
            <person name="Fietto J.L."/>
            <person name="Elias M.C."/>
            <person name="Goldman M.H."/>
            <person name="Sagot M.F."/>
            <person name="Pereira M."/>
            <person name="Stoco P.H."/>
            <person name="de Mendonca-Neto R.P."/>
            <person name="Teixeira S.M."/>
            <person name="Maciel T.E."/>
            <person name="de Oliveira Mendes T.A."/>
            <person name="Urmenyi T.P."/>
            <person name="de Souza W."/>
            <person name="Schenkman S."/>
            <person name="de Vasconcelos A.T."/>
        </authorList>
    </citation>
    <scope>NUCLEOTIDE SEQUENCE [LARGE SCALE GENOMIC DNA]</scope>
</reference>
<accession>S9THJ9</accession>
<gene>
    <name evidence="1" type="ORF">STCU_10574</name>
</gene>
<name>S9THJ9_9TRYP</name>
<organism evidence="1 2">
    <name type="scientific">Strigomonas culicis</name>
    <dbReference type="NCBI Taxonomy" id="28005"/>
    <lineage>
        <taxon>Eukaryota</taxon>
        <taxon>Discoba</taxon>
        <taxon>Euglenozoa</taxon>
        <taxon>Kinetoplastea</taxon>
        <taxon>Metakinetoplastina</taxon>
        <taxon>Trypanosomatida</taxon>
        <taxon>Trypanosomatidae</taxon>
        <taxon>Strigomonadinae</taxon>
        <taxon>Strigomonas</taxon>
    </lineage>
</organism>